<sequence>MLISGPQKGATALASMDVVESDLGMSGTSTEEQPAKKRQKTNATAALNVLKAPTRKAKAPAFKPTVLASTSAGEPSANGSTTHEPSNGVKPPPPPPSERRPARRRSSAEAMLKRLNPSPSPPPSPTNVPSAPRHLTEPYQSPTTGIRGSQASRKAAEGKKARKGTEMGAGAAGADGLDGWGTSLEAELGNERGRWKDMIVQGDPTPVKSNGNQTESQLLDLLDFGEPDEALASAPKPLTPPRPAAATLPSTLYQTPSRRSRRYTVAPSHAGDAAAGATGAGGENSANESMIPLPIEDTPMIRRNQEMRERASRRRSSTSNRGSRMSENLGRGDISVPHPAVPSEKWYKHIGSSYPEPVRVRHLLLWALKKAAMEGESAESGSGGGKASRSSRSKGKGKESATKRTPEGDQVVKAIMDTVTAQMARGEIDTNIFALPVSGFVLTFRVIAASAPELTLRDVLQGEMKETPGALRAHPRNMANREYQAATTDFINRQKAESAQWSSIINEANARRNQWLARYQERVQEFEQERLRYELPEELPSRIPQLHDWSALVHDVLEDETELMELDAEDIEIKIDMIHQNTYAATHFSAQVTRFLDGIFAAFTQDLRNQDQIELGTSQDLGTTDSKTPANVFASTSVAAQSKPRRDPMDLLRALAAAEATHQSEETLSAASALPIVPSAISMRAGSNVGNLASVLMTPRRQAVMTPRRAPAMGTTPRRLPMLSSAAKGASTTSMSPSRRN</sequence>
<keyword evidence="2" id="KW-1185">Reference proteome</keyword>
<accession>A0ACC2XW11</accession>
<protein>
    <submittedName>
        <fullName evidence="1">Uncharacterized protein</fullName>
    </submittedName>
</protein>
<reference evidence="1" key="1">
    <citation type="submission" date="2023-04" db="EMBL/GenBank/DDBJ databases">
        <title>Draft Genome sequencing of Naganishia species isolated from polar environments using Oxford Nanopore Technology.</title>
        <authorList>
            <person name="Leo P."/>
            <person name="Venkateswaran K."/>
        </authorList>
    </citation>
    <scope>NUCLEOTIDE SEQUENCE</scope>
    <source>
        <strain evidence="1">DBVPG 5303</strain>
    </source>
</reference>
<name>A0ACC2XW11_9TREE</name>
<comment type="caution">
    <text evidence="1">The sequence shown here is derived from an EMBL/GenBank/DDBJ whole genome shotgun (WGS) entry which is preliminary data.</text>
</comment>
<dbReference type="EMBL" id="JASBWV010000001">
    <property type="protein sequence ID" value="KAJ9127821.1"/>
    <property type="molecule type" value="Genomic_DNA"/>
</dbReference>
<proteinExistence type="predicted"/>
<evidence type="ECO:0000313" key="2">
    <source>
        <dbReference type="Proteomes" id="UP001234202"/>
    </source>
</evidence>
<evidence type="ECO:0000313" key="1">
    <source>
        <dbReference type="EMBL" id="KAJ9127821.1"/>
    </source>
</evidence>
<dbReference type="Proteomes" id="UP001234202">
    <property type="component" value="Unassembled WGS sequence"/>
</dbReference>
<gene>
    <name evidence="1" type="ORF">QFC24_000105</name>
</gene>
<organism evidence="1 2">
    <name type="scientific">Naganishia onofrii</name>
    <dbReference type="NCBI Taxonomy" id="1851511"/>
    <lineage>
        <taxon>Eukaryota</taxon>
        <taxon>Fungi</taxon>
        <taxon>Dikarya</taxon>
        <taxon>Basidiomycota</taxon>
        <taxon>Agaricomycotina</taxon>
        <taxon>Tremellomycetes</taxon>
        <taxon>Filobasidiales</taxon>
        <taxon>Filobasidiaceae</taxon>
        <taxon>Naganishia</taxon>
    </lineage>
</organism>